<accession>A0AAN5CWW1</accession>
<organism evidence="1 2">
    <name type="scientific">Pristionchus mayeri</name>
    <dbReference type="NCBI Taxonomy" id="1317129"/>
    <lineage>
        <taxon>Eukaryota</taxon>
        <taxon>Metazoa</taxon>
        <taxon>Ecdysozoa</taxon>
        <taxon>Nematoda</taxon>
        <taxon>Chromadorea</taxon>
        <taxon>Rhabditida</taxon>
        <taxon>Rhabditina</taxon>
        <taxon>Diplogasteromorpha</taxon>
        <taxon>Diplogasteroidea</taxon>
        <taxon>Neodiplogasteridae</taxon>
        <taxon>Pristionchus</taxon>
    </lineage>
</organism>
<protein>
    <submittedName>
        <fullName evidence="1">Uncharacterized protein</fullName>
    </submittedName>
</protein>
<gene>
    <name evidence="1" type="ORF">PMAYCL1PPCAC_22160</name>
</gene>
<evidence type="ECO:0000313" key="2">
    <source>
        <dbReference type="Proteomes" id="UP001328107"/>
    </source>
</evidence>
<dbReference type="EMBL" id="BTRK01000005">
    <property type="protein sequence ID" value="GMR51965.1"/>
    <property type="molecule type" value="Genomic_DNA"/>
</dbReference>
<dbReference type="Proteomes" id="UP001328107">
    <property type="component" value="Unassembled WGS sequence"/>
</dbReference>
<sequence length="66" mass="7041">MIMSDINIHPLHSGSDECLSGVPLLRWFCAVSESCCAHLLTVEAPPGNTIGTVSQRPSCCVPNFVV</sequence>
<dbReference type="AlphaFoldDB" id="A0AAN5CWW1"/>
<name>A0AAN5CWW1_9BILA</name>
<reference evidence="2" key="1">
    <citation type="submission" date="2022-10" db="EMBL/GenBank/DDBJ databases">
        <title>Genome assembly of Pristionchus species.</title>
        <authorList>
            <person name="Yoshida K."/>
            <person name="Sommer R.J."/>
        </authorList>
    </citation>
    <scope>NUCLEOTIDE SEQUENCE [LARGE SCALE GENOMIC DNA]</scope>
    <source>
        <strain evidence="2">RS5460</strain>
    </source>
</reference>
<feature type="non-terminal residue" evidence="1">
    <location>
        <position position="66"/>
    </location>
</feature>
<evidence type="ECO:0000313" key="1">
    <source>
        <dbReference type="EMBL" id="GMR51965.1"/>
    </source>
</evidence>
<comment type="caution">
    <text evidence="1">The sequence shown here is derived from an EMBL/GenBank/DDBJ whole genome shotgun (WGS) entry which is preliminary data.</text>
</comment>
<keyword evidence="2" id="KW-1185">Reference proteome</keyword>
<proteinExistence type="predicted"/>